<dbReference type="Gene3D" id="3.20.20.60">
    <property type="entry name" value="Phosphoenolpyruvate-binding domains"/>
    <property type="match status" value="2"/>
</dbReference>
<protein>
    <submittedName>
        <fullName evidence="2">Isocitrate lyase/phosphoenolpyruvate mutase family protein</fullName>
    </submittedName>
</protein>
<dbReference type="InterPro" id="IPR015813">
    <property type="entry name" value="Pyrv/PenolPyrv_kinase-like_dom"/>
</dbReference>
<sequence>MGHSDGELSRDIVLAHCAALVDAVDIPISADLEGGFGDGLDEVAETYARAARIGLAGASIEDSVPDDAAPIRDSAAAPNGCVSRPRPRTPSTPRSWSPGGPRTSCTGGRTCPTRSPGLQAYQDAGADVLYAPGLMRADDIRAVVTSVDRPVNVLLRRGGPGVAELRALGVARISVGGRFAFAAFAAADAAARAFLDEGREPGTA</sequence>
<keyword evidence="2" id="KW-0456">Lyase</keyword>
<dbReference type="InterPro" id="IPR040442">
    <property type="entry name" value="Pyrv_kinase-like_dom_sf"/>
</dbReference>
<accession>A0ABY5NGL6</accession>
<dbReference type="RefSeq" id="WP_259610805.1">
    <property type="nucleotide sequence ID" value="NZ_CP091139.2"/>
</dbReference>
<proteinExistence type="predicted"/>
<evidence type="ECO:0000256" key="1">
    <source>
        <dbReference type="SAM" id="MobiDB-lite"/>
    </source>
</evidence>
<evidence type="ECO:0000313" key="2">
    <source>
        <dbReference type="EMBL" id="UUT34291.1"/>
    </source>
</evidence>
<dbReference type="SUPFAM" id="SSF51621">
    <property type="entry name" value="Phosphoenolpyruvate/pyruvate domain"/>
    <property type="match status" value="1"/>
</dbReference>
<feature type="compositionally biased region" description="Low complexity" evidence="1">
    <location>
        <begin position="89"/>
        <end position="102"/>
    </location>
</feature>
<dbReference type="PANTHER" id="PTHR42905">
    <property type="entry name" value="PHOSPHOENOLPYRUVATE CARBOXYLASE"/>
    <property type="match status" value="1"/>
</dbReference>
<reference evidence="2" key="1">
    <citation type="submission" date="2022-01" db="EMBL/GenBank/DDBJ databases">
        <title>Microbacterium eymi and Microbacterium rhizovicinus sp. nov., isolated from the rhizospheric soil of Elymus tsukushiensis, a plant native to the Dokdo Islands, Republic of Korea.</title>
        <authorList>
            <person name="Hwang Y.J."/>
        </authorList>
    </citation>
    <scope>NUCLEOTIDE SEQUENCE</scope>
    <source>
        <strain evidence="2">KUDC0405</strain>
    </source>
</reference>
<keyword evidence="3" id="KW-1185">Reference proteome</keyword>
<dbReference type="PANTHER" id="PTHR42905:SF16">
    <property type="entry name" value="CARBOXYPHOSPHONOENOLPYRUVATE PHOSPHONOMUTASE-LIKE PROTEIN (AFU_ORTHOLOGUE AFUA_5G07230)"/>
    <property type="match status" value="1"/>
</dbReference>
<evidence type="ECO:0000313" key="3">
    <source>
        <dbReference type="Proteomes" id="UP001054811"/>
    </source>
</evidence>
<feature type="region of interest" description="Disordered" evidence="1">
    <location>
        <begin position="62"/>
        <end position="109"/>
    </location>
</feature>
<organism evidence="2 3">
    <name type="scientific">Microbacterium elymi</name>
    <dbReference type="NCBI Taxonomy" id="2909587"/>
    <lineage>
        <taxon>Bacteria</taxon>
        <taxon>Bacillati</taxon>
        <taxon>Actinomycetota</taxon>
        <taxon>Actinomycetes</taxon>
        <taxon>Micrococcales</taxon>
        <taxon>Microbacteriaceae</taxon>
        <taxon>Microbacterium</taxon>
    </lineage>
</organism>
<name>A0ABY5NGL6_9MICO</name>
<dbReference type="Proteomes" id="UP001054811">
    <property type="component" value="Chromosome"/>
</dbReference>
<dbReference type="GO" id="GO:0016829">
    <property type="term" value="F:lyase activity"/>
    <property type="evidence" value="ECO:0007669"/>
    <property type="project" value="UniProtKB-KW"/>
</dbReference>
<dbReference type="EMBL" id="CP091139">
    <property type="protein sequence ID" value="UUT34291.1"/>
    <property type="molecule type" value="Genomic_DNA"/>
</dbReference>
<dbReference type="Pfam" id="PF13714">
    <property type="entry name" value="PEP_mutase"/>
    <property type="match status" value="2"/>
</dbReference>
<gene>
    <name evidence="2" type="ORF">L2X98_26860</name>
</gene>